<dbReference type="InterPro" id="IPR036179">
    <property type="entry name" value="Ig-like_dom_sf"/>
</dbReference>
<evidence type="ECO:0000259" key="4">
    <source>
        <dbReference type="PROSITE" id="PS50835"/>
    </source>
</evidence>
<keyword evidence="2" id="KW-0393">Immunoglobulin domain</keyword>
<evidence type="ECO:0000313" key="6">
    <source>
        <dbReference type="Proteomes" id="UP000267096"/>
    </source>
</evidence>
<feature type="transmembrane region" description="Helical" evidence="3">
    <location>
        <begin position="260"/>
        <end position="285"/>
    </location>
</feature>
<dbReference type="InterPro" id="IPR003599">
    <property type="entry name" value="Ig_sub"/>
</dbReference>
<name>A0A0M3K9C9_ANISI</name>
<dbReference type="WBParaSite" id="ASIM_0001757101-mRNA-1">
    <property type="protein sequence ID" value="ASIM_0001757101-mRNA-1"/>
    <property type="gene ID" value="ASIM_0001757101"/>
</dbReference>
<keyword evidence="1" id="KW-0677">Repeat</keyword>
<keyword evidence="3" id="KW-1133">Transmembrane helix</keyword>
<dbReference type="SMART" id="SM00408">
    <property type="entry name" value="IGc2"/>
    <property type="match status" value="2"/>
</dbReference>
<feature type="domain" description="Ig-like" evidence="4">
    <location>
        <begin position="24"/>
        <end position="136"/>
    </location>
</feature>
<evidence type="ECO:0000256" key="2">
    <source>
        <dbReference type="ARBA" id="ARBA00023319"/>
    </source>
</evidence>
<dbReference type="GO" id="GO:0070593">
    <property type="term" value="P:dendrite self-avoidance"/>
    <property type="evidence" value="ECO:0007669"/>
    <property type="project" value="TreeGrafter"/>
</dbReference>
<dbReference type="InterPro" id="IPR007110">
    <property type="entry name" value="Ig-like_dom"/>
</dbReference>
<keyword evidence="6" id="KW-1185">Reference proteome</keyword>
<dbReference type="EMBL" id="UYRR01033614">
    <property type="protein sequence ID" value="VDK59182.1"/>
    <property type="molecule type" value="Genomic_DNA"/>
</dbReference>
<feature type="domain" description="Ig-like" evidence="4">
    <location>
        <begin position="142"/>
        <end position="230"/>
    </location>
</feature>
<dbReference type="GO" id="GO:0005886">
    <property type="term" value="C:plasma membrane"/>
    <property type="evidence" value="ECO:0007669"/>
    <property type="project" value="TreeGrafter"/>
</dbReference>
<keyword evidence="3" id="KW-0472">Membrane</keyword>
<dbReference type="Proteomes" id="UP000267096">
    <property type="component" value="Unassembled WGS sequence"/>
</dbReference>
<evidence type="ECO:0000256" key="3">
    <source>
        <dbReference type="SAM" id="Phobius"/>
    </source>
</evidence>
<dbReference type="OrthoDB" id="10010359at2759"/>
<organism evidence="7">
    <name type="scientific">Anisakis simplex</name>
    <name type="common">Herring worm</name>
    <dbReference type="NCBI Taxonomy" id="6269"/>
    <lineage>
        <taxon>Eukaryota</taxon>
        <taxon>Metazoa</taxon>
        <taxon>Ecdysozoa</taxon>
        <taxon>Nematoda</taxon>
        <taxon>Chromadorea</taxon>
        <taxon>Rhabditida</taxon>
        <taxon>Spirurina</taxon>
        <taxon>Ascaridomorpha</taxon>
        <taxon>Ascaridoidea</taxon>
        <taxon>Anisakidae</taxon>
        <taxon>Anisakis</taxon>
        <taxon>Anisakis simplex complex</taxon>
    </lineage>
</organism>
<dbReference type="Gene3D" id="2.60.40.10">
    <property type="entry name" value="Immunoglobulins"/>
    <property type="match status" value="2"/>
</dbReference>
<sequence length="339" mass="37749">MNLKDYLRKLTSSILAAPHDRRSPLATNDSLQHIRSKSLSANEMLVPRHSTTALMCEPIFTGNSGTAKWYRDGIEVANVTSSSNAVLLNRSYHSEQPVPDVGFLIITNISMGDQGEYWCRRDDTGQISESVRLVIAYVDQFPSDSRPVFRPARPSLGQRVTADCPPTRAIPSPTVTWILNGEALDRSSRRVSVASNGTLVISRFSVQDIGLYECVVSNFAGRTSAKIFLDAKRLMDGRFEEIIDTSMFTKTCQNLFQNGVLWFLIGCLATSCVVLIYLICAMLFLRPGNRNRITLRPALFLRAHPSLAPGFRKVIAPTPDLYTGGRRPPQQQQNTQQLL</sequence>
<dbReference type="GO" id="GO:0098632">
    <property type="term" value="F:cell-cell adhesion mediator activity"/>
    <property type="evidence" value="ECO:0007669"/>
    <property type="project" value="TreeGrafter"/>
</dbReference>
<proteinExistence type="predicted"/>
<dbReference type="GO" id="GO:0007156">
    <property type="term" value="P:homophilic cell adhesion via plasma membrane adhesion molecules"/>
    <property type="evidence" value="ECO:0007669"/>
    <property type="project" value="TreeGrafter"/>
</dbReference>
<dbReference type="PANTHER" id="PTHR10075:SF101">
    <property type="entry name" value="ZWEI IG DOMAIN PROTEIN ZIG-3"/>
    <property type="match status" value="1"/>
</dbReference>
<reference evidence="5 6" key="2">
    <citation type="submission" date="2018-11" db="EMBL/GenBank/DDBJ databases">
        <authorList>
            <consortium name="Pathogen Informatics"/>
        </authorList>
    </citation>
    <scope>NUCLEOTIDE SEQUENCE [LARGE SCALE GENOMIC DNA]</scope>
</reference>
<dbReference type="SUPFAM" id="SSF48726">
    <property type="entry name" value="Immunoglobulin"/>
    <property type="match status" value="2"/>
</dbReference>
<keyword evidence="3" id="KW-0812">Transmembrane</keyword>
<dbReference type="Pfam" id="PF13927">
    <property type="entry name" value="Ig_3"/>
    <property type="match status" value="1"/>
</dbReference>
<accession>A0A0M3K9C9</accession>
<evidence type="ECO:0000313" key="5">
    <source>
        <dbReference type="EMBL" id="VDK59182.1"/>
    </source>
</evidence>
<protein>
    <submittedName>
        <fullName evidence="7">Ig-like domain-containing protein</fullName>
    </submittedName>
</protein>
<dbReference type="PROSITE" id="PS50835">
    <property type="entry name" value="IG_LIKE"/>
    <property type="match status" value="2"/>
</dbReference>
<reference evidence="7" key="1">
    <citation type="submission" date="2017-02" db="UniProtKB">
        <authorList>
            <consortium name="WormBaseParasite"/>
        </authorList>
    </citation>
    <scope>IDENTIFICATION</scope>
</reference>
<evidence type="ECO:0000256" key="1">
    <source>
        <dbReference type="ARBA" id="ARBA00022737"/>
    </source>
</evidence>
<dbReference type="InterPro" id="IPR003598">
    <property type="entry name" value="Ig_sub2"/>
</dbReference>
<evidence type="ECO:0000313" key="7">
    <source>
        <dbReference type="WBParaSite" id="ASIM_0001757101-mRNA-1"/>
    </source>
</evidence>
<gene>
    <name evidence="5" type="ORF">ASIM_LOCUS16977</name>
</gene>
<dbReference type="GO" id="GO:0030424">
    <property type="term" value="C:axon"/>
    <property type="evidence" value="ECO:0007669"/>
    <property type="project" value="TreeGrafter"/>
</dbReference>
<dbReference type="PANTHER" id="PTHR10075">
    <property type="entry name" value="BASIGIN RELATED"/>
    <property type="match status" value="1"/>
</dbReference>
<dbReference type="AlphaFoldDB" id="A0A0M3K9C9"/>
<dbReference type="GO" id="GO:0007411">
    <property type="term" value="P:axon guidance"/>
    <property type="evidence" value="ECO:0007669"/>
    <property type="project" value="TreeGrafter"/>
</dbReference>
<dbReference type="InterPro" id="IPR013783">
    <property type="entry name" value="Ig-like_fold"/>
</dbReference>
<dbReference type="SMART" id="SM00409">
    <property type="entry name" value="IG"/>
    <property type="match status" value="2"/>
</dbReference>